<gene>
    <name evidence="1" type="ORF">L3X38_011416</name>
</gene>
<dbReference type="EMBL" id="JAJFAZ020000002">
    <property type="protein sequence ID" value="KAI5343540.1"/>
    <property type="molecule type" value="Genomic_DNA"/>
</dbReference>
<protein>
    <submittedName>
        <fullName evidence="1">Uncharacterized protein</fullName>
    </submittedName>
</protein>
<proteinExistence type="predicted"/>
<keyword evidence="2" id="KW-1185">Reference proteome</keyword>
<dbReference type="AlphaFoldDB" id="A0AAD4ZF20"/>
<accession>A0AAD4ZF20</accession>
<comment type="caution">
    <text evidence="1">The sequence shown here is derived from an EMBL/GenBank/DDBJ whole genome shotgun (WGS) entry which is preliminary data.</text>
</comment>
<sequence length="156" mass="16945">MFVGFGRGVCLLRLRRRATVGIEKLQQIENGSSLCALRQADARPGARRGLTLGNEGLGSKWKHGGTGLGVRRGLALGEAALGLGPMWACAGAECISDAARAWAWSRRGYAHWGMRWALGAGWAWRRCRPRAGAGARQRWALSEAWATQEKKGYVLV</sequence>
<organism evidence="1 2">
    <name type="scientific">Prunus dulcis</name>
    <name type="common">Almond</name>
    <name type="synonym">Amygdalus dulcis</name>
    <dbReference type="NCBI Taxonomy" id="3755"/>
    <lineage>
        <taxon>Eukaryota</taxon>
        <taxon>Viridiplantae</taxon>
        <taxon>Streptophyta</taxon>
        <taxon>Embryophyta</taxon>
        <taxon>Tracheophyta</taxon>
        <taxon>Spermatophyta</taxon>
        <taxon>Magnoliopsida</taxon>
        <taxon>eudicotyledons</taxon>
        <taxon>Gunneridae</taxon>
        <taxon>Pentapetalae</taxon>
        <taxon>rosids</taxon>
        <taxon>fabids</taxon>
        <taxon>Rosales</taxon>
        <taxon>Rosaceae</taxon>
        <taxon>Amygdaloideae</taxon>
        <taxon>Amygdaleae</taxon>
        <taxon>Prunus</taxon>
    </lineage>
</organism>
<name>A0AAD4ZF20_PRUDU</name>
<dbReference type="Proteomes" id="UP001054821">
    <property type="component" value="Chromosome 2"/>
</dbReference>
<reference evidence="1 2" key="1">
    <citation type="journal article" date="2022" name="G3 (Bethesda)">
        <title>Whole-genome sequence and methylome profiling of the almond [Prunus dulcis (Mill.) D.A. Webb] cultivar 'Nonpareil'.</title>
        <authorList>
            <person name="D'Amico-Willman K.M."/>
            <person name="Ouma W.Z."/>
            <person name="Meulia T."/>
            <person name="Sideli G.M."/>
            <person name="Gradziel T.M."/>
            <person name="Fresnedo-Ramirez J."/>
        </authorList>
    </citation>
    <scope>NUCLEOTIDE SEQUENCE [LARGE SCALE GENOMIC DNA]</scope>
    <source>
        <strain evidence="1">Clone GOH B32 T37-40</strain>
    </source>
</reference>
<evidence type="ECO:0000313" key="1">
    <source>
        <dbReference type="EMBL" id="KAI5343540.1"/>
    </source>
</evidence>
<evidence type="ECO:0000313" key="2">
    <source>
        <dbReference type="Proteomes" id="UP001054821"/>
    </source>
</evidence>